<dbReference type="InterPro" id="IPR001126">
    <property type="entry name" value="UmuC"/>
</dbReference>
<dbReference type="PANTHER" id="PTHR35369">
    <property type="entry name" value="BLR3025 PROTEIN-RELATED"/>
    <property type="match status" value="1"/>
</dbReference>
<name>A0ABY7K5V9_9ACTN</name>
<gene>
    <name evidence="4" type="ORF">M6B22_07750</name>
</gene>
<proteinExistence type="predicted"/>
<dbReference type="CDD" id="cd03468">
    <property type="entry name" value="PolY_like"/>
    <property type="match status" value="1"/>
</dbReference>
<protein>
    <submittedName>
        <fullName evidence="4">DNA polymerase Y family protein</fullName>
    </submittedName>
</protein>
<dbReference type="PANTHER" id="PTHR35369:SF2">
    <property type="entry name" value="BLR3025 PROTEIN"/>
    <property type="match status" value="1"/>
</dbReference>
<reference evidence="4" key="1">
    <citation type="submission" date="2022-05" db="EMBL/GenBank/DDBJ databases">
        <title>Jatrophihabitans sp. SB3-54 whole genome sequence.</title>
        <authorList>
            <person name="Suh M.K."/>
            <person name="Eom M.K."/>
            <person name="Kim J.S."/>
            <person name="Kim H.S."/>
            <person name="Do H.E."/>
            <person name="Shin Y.K."/>
            <person name="Lee J.-S."/>
        </authorList>
    </citation>
    <scope>NUCLEOTIDE SEQUENCE</scope>
    <source>
        <strain evidence="4">SB3-54</strain>
    </source>
</reference>
<dbReference type="Proteomes" id="UP001164693">
    <property type="component" value="Chromosome"/>
</dbReference>
<organism evidence="4 5">
    <name type="scientific">Jatrophihabitans cynanchi</name>
    <dbReference type="NCBI Taxonomy" id="2944128"/>
    <lineage>
        <taxon>Bacteria</taxon>
        <taxon>Bacillati</taxon>
        <taxon>Actinomycetota</taxon>
        <taxon>Actinomycetes</taxon>
        <taxon>Jatrophihabitantales</taxon>
        <taxon>Jatrophihabitantaceae</taxon>
        <taxon>Jatrophihabitans</taxon>
    </lineage>
</organism>
<accession>A0ABY7K5V9</accession>
<dbReference type="EMBL" id="CP097463">
    <property type="protein sequence ID" value="WAX58651.1"/>
    <property type="molecule type" value="Genomic_DNA"/>
</dbReference>
<dbReference type="SUPFAM" id="SSF56672">
    <property type="entry name" value="DNA/RNA polymerases"/>
    <property type="match status" value="1"/>
</dbReference>
<feature type="domain" description="UmuC" evidence="3">
    <location>
        <begin position="27"/>
        <end position="94"/>
    </location>
</feature>
<dbReference type="InterPro" id="IPR043502">
    <property type="entry name" value="DNA/RNA_pol_sf"/>
</dbReference>
<dbReference type="Gene3D" id="3.40.1170.60">
    <property type="match status" value="1"/>
</dbReference>
<dbReference type="InterPro" id="IPR050356">
    <property type="entry name" value="SulA_CellDiv_inhibitor"/>
</dbReference>
<feature type="compositionally biased region" description="Pro residues" evidence="2">
    <location>
        <begin position="411"/>
        <end position="420"/>
    </location>
</feature>
<keyword evidence="5" id="KW-1185">Reference proteome</keyword>
<dbReference type="PROSITE" id="PS50173">
    <property type="entry name" value="UMUC"/>
    <property type="match status" value="1"/>
</dbReference>
<keyword evidence="1" id="KW-0227">DNA damage</keyword>
<evidence type="ECO:0000313" key="4">
    <source>
        <dbReference type="EMBL" id="WAX58651.1"/>
    </source>
</evidence>
<evidence type="ECO:0000259" key="3">
    <source>
        <dbReference type="PROSITE" id="PS50173"/>
    </source>
</evidence>
<evidence type="ECO:0000313" key="5">
    <source>
        <dbReference type="Proteomes" id="UP001164693"/>
    </source>
</evidence>
<dbReference type="Pfam" id="PF00817">
    <property type="entry name" value="IMS"/>
    <property type="match status" value="1"/>
</dbReference>
<feature type="region of interest" description="Disordered" evidence="2">
    <location>
        <begin position="381"/>
        <end position="420"/>
    </location>
</feature>
<evidence type="ECO:0000256" key="1">
    <source>
        <dbReference type="ARBA" id="ARBA00022763"/>
    </source>
</evidence>
<sequence>MRTAAVWCPDWPVTTARVDAGAPAEAPVAVLVGNHVLACSHAARESGVRRGQRRREAQSRCPDLLVLARNEAAEARAFEPVVAALESIAPGVEITRPGLAAIGMRGPTRYFGGETGVLHALARAVGDLPVVTRAGHRAEGGVDLLIGVADGAFAAEQAARRGVIVEPGESSAFLATLPVETLEAPALVDLLRRLGLLTLGAFAALPSRDVLARFGPDGAWAHRQAGGRDDRPVAGRRPPVEFAVTLELEPALDRVDSIAFSARGVAEQFVTDLAAHGLACTCLELQAASANGEETVRRWRHAGVLGTSDVLDRVRWQLEGWLSGPGRPTAGVVRLRLVPIEVVPTGAHQQSLWGGAGEQDERARRALARVQTLLGHGSVLTPVLDGGREPAQRSRLVPWGDEPTPVRSPQQPWPGQLPAPAPSVLLDPPRPAQLLDDSGQAVVVTDRGAVPRPPARFAVGDERPVVITSWAGPWPVDERWWSDGGARHVVRCQIVDVRGRAFLVSGTMPAGSWQVEAIYD</sequence>
<evidence type="ECO:0000256" key="2">
    <source>
        <dbReference type="SAM" id="MobiDB-lite"/>
    </source>
</evidence>